<name>A0A0H2Y101_BURO1</name>
<dbReference type="Pfam" id="PF05532">
    <property type="entry name" value="CsbD"/>
    <property type="match status" value="1"/>
</dbReference>
<dbReference type="Gene3D" id="1.10.1470.10">
    <property type="entry name" value="YjbJ"/>
    <property type="match status" value="1"/>
</dbReference>
<protein>
    <submittedName>
        <fullName evidence="4">CsbD-like protein</fullName>
    </submittedName>
</protein>
<gene>
    <name evidence="4" type="ordered locus">Bcen_5280</name>
</gene>
<dbReference type="HOGENOM" id="CLU_135567_3_3_4"/>
<evidence type="ECO:0000256" key="1">
    <source>
        <dbReference type="ARBA" id="ARBA00009129"/>
    </source>
</evidence>
<sequence length="67" mass="7699">MRSMSRSKMMNRDQMRGRIAEAKGKLKEMVGRIMGNRSTRMQGKVEQVIGKTQASFGDAKEQLRKRP</sequence>
<evidence type="ECO:0000256" key="2">
    <source>
        <dbReference type="SAM" id="MobiDB-lite"/>
    </source>
</evidence>
<dbReference type="SUPFAM" id="SSF69047">
    <property type="entry name" value="Hypothetical protein YjbJ"/>
    <property type="match status" value="1"/>
</dbReference>
<dbReference type="InterPro" id="IPR036629">
    <property type="entry name" value="YjbJ_sf"/>
</dbReference>
<dbReference type="EMBL" id="CP000379">
    <property type="protein sequence ID" value="ABF80154.1"/>
    <property type="molecule type" value="Genomic_DNA"/>
</dbReference>
<dbReference type="InterPro" id="IPR008462">
    <property type="entry name" value="CsbD"/>
</dbReference>
<organism evidence="4">
    <name type="scientific">Burkholderia orbicola (strain AU 1054)</name>
    <dbReference type="NCBI Taxonomy" id="331271"/>
    <lineage>
        <taxon>Bacteria</taxon>
        <taxon>Pseudomonadati</taxon>
        <taxon>Pseudomonadota</taxon>
        <taxon>Betaproteobacteria</taxon>
        <taxon>Burkholderiales</taxon>
        <taxon>Burkholderiaceae</taxon>
        <taxon>Burkholderia</taxon>
        <taxon>Burkholderia cepacia complex</taxon>
        <taxon>Burkholderia orbicola</taxon>
    </lineage>
</organism>
<proteinExistence type="inferred from homology"/>
<feature type="compositionally biased region" description="Basic and acidic residues" evidence="2">
    <location>
        <begin position="10"/>
        <end position="30"/>
    </location>
</feature>
<reference evidence="4" key="1">
    <citation type="submission" date="2006-05" db="EMBL/GenBank/DDBJ databases">
        <title>Complete sequence of chromosome 2 of Burkholderia cenocepacia AU 1054.</title>
        <authorList>
            <consortium name="US DOE Joint Genome Institute"/>
            <person name="Copeland A."/>
            <person name="Lucas S."/>
            <person name="Lapidus A."/>
            <person name="Barry K."/>
            <person name="Detter J.C."/>
            <person name="Glavina del Rio T."/>
            <person name="Hammon N."/>
            <person name="Israni S."/>
            <person name="Dalin E."/>
            <person name="Tice H."/>
            <person name="Pitluck S."/>
            <person name="Chain P."/>
            <person name="Malfatti S."/>
            <person name="Shin M."/>
            <person name="Vergez L."/>
            <person name="Schmutz J."/>
            <person name="Larimer F."/>
            <person name="Land M."/>
            <person name="Hauser L."/>
            <person name="Kyrpides N."/>
            <person name="Lykidis A."/>
            <person name="LiPuma J.J."/>
            <person name="Konstantinidis K."/>
            <person name="Tiedje J.M."/>
            <person name="Richardson P."/>
        </authorList>
    </citation>
    <scope>NUCLEOTIDE SEQUENCE [LARGE SCALE GENOMIC DNA]</scope>
    <source>
        <strain evidence="4">AU 1054</strain>
    </source>
</reference>
<accession>A0A0H2Y101</accession>
<evidence type="ECO:0000259" key="3">
    <source>
        <dbReference type="Pfam" id="PF05532"/>
    </source>
</evidence>
<feature type="region of interest" description="Disordered" evidence="2">
    <location>
        <begin position="1"/>
        <end position="67"/>
    </location>
</feature>
<comment type="similarity">
    <text evidence="1">Belongs to the UPF0337 (CsbD) family.</text>
</comment>
<feature type="domain" description="CsbD-like" evidence="3">
    <location>
        <begin position="13"/>
        <end position="64"/>
    </location>
</feature>
<feature type="compositionally biased region" description="Basic and acidic residues" evidence="2">
    <location>
        <begin position="58"/>
        <end position="67"/>
    </location>
</feature>
<evidence type="ECO:0000313" key="4">
    <source>
        <dbReference type="EMBL" id="ABF80154.1"/>
    </source>
</evidence>
<dbReference type="AlphaFoldDB" id="A0A0H2Y101"/>